<accession>A0A9Q1BU22</accession>
<gene>
    <name evidence="3" type="ORF">HOLleu_26144</name>
</gene>
<feature type="region of interest" description="Disordered" evidence="1">
    <location>
        <begin position="199"/>
        <end position="266"/>
    </location>
</feature>
<proteinExistence type="predicted"/>
<feature type="domain" description="Nucleoplasmin-like" evidence="2">
    <location>
        <begin position="2"/>
        <end position="167"/>
    </location>
</feature>
<dbReference type="InterPro" id="IPR041232">
    <property type="entry name" value="NPL"/>
</dbReference>
<feature type="compositionally biased region" description="Polar residues" evidence="1">
    <location>
        <begin position="322"/>
        <end position="339"/>
    </location>
</feature>
<keyword evidence="4" id="KW-1185">Reference proteome</keyword>
<organism evidence="3 4">
    <name type="scientific">Holothuria leucospilota</name>
    <name type="common">Black long sea cucumber</name>
    <name type="synonym">Mertensiothuria leucospilota</name>
    <dbReference type="NCBI Taxonomy" id="206669"/>
    <lineage>
        <taxon>Eukaryota</taxon>
        <taxon>Metazoa</taxon>
        <taxon>Echinodermata</taxon>
        <taxon>Eleutherozoa</taxon>
        <taxon>Echinozoa</taxon>
        <taxon>Holothuroidea</taxon>
        <taxon>Aspidochirotacea</taxon>
        <taxon>Aspidochirotida</taxon>
        <taxon>Holothuriidae</taxon>
        <taxon>Holothuria</taxon>
    </lineage>
</organism>
<comment type="caution">
    <text evidence="3">The sequence shown here is derived from an EMBL/GenBank/DDBJ whole genome shotgun (WGS) entry which is preliminary data.</text>
</comment>
<evidence type="ECO:0000313" key="3">
    <source>
        <dbReference type="EMBL" id="KAJ8032584.1"/>
    </source>
</evidence>
<name>A0A9Q1BU22_HOLLE</name>
<protein>
    <recommendedName>
        <fullName evidence="2">Nucleoplasmin-like domain-containing protein</fullName>
    </recommendedName>
</protein>
<feature type="compositionally biased region" description="Acidic residues" evidence="1">
    <location>
        <begin position="217"/>
        <end position="227"/>
    </location>
</feature>
<reference evidence="3" key="1">
    <citation type="submission" date="2021-10" db="EMBL/GenBank/DDBJ databases">
        <title>Tropical sea cucumber genome reveals ecological adaptation and Cuvierian tubules defense mechanism.</title>
        <authorList>
            <person name="Chen T."/>
        </authorList>
    </citation>
    <scope>NUCLEOTIDE SEQUENCE</scope>
    <source>
        <strain evidence="3">Nanhai2018</strain>
        <tissue evidence="3">Muscle</tissue>
    </source>
</reference>
<feature type="compositionally biased region" description="Polar residues" evidence="1">
    <location>
        <begin position="254"/>
        <end position="266"/>
    </location>
</feature>
<sequence length="360" mass="39905">MIWGLTLEPGCVYTQSVTAQTHLSLATLDCRGKGRRNLCDGDVVCVCWHIGSRRELTSRTSFLAHVWLETGVAAREFRHWNEKSRTAAHACLASSPPSRHVHQPVFAGTDPVKVSHVVLKTNSCEQLVCSLVQGLVLQQQLDLKIMPHEEVSFSNQGNCCVYITGYSIDPDFSEYKYEETTSLCASETGLNEVQTNALTEMPLDESIPTDNKHPGWETEDSQLEEEEEKRSPGDGGRDATDGSMRSEAEESRVQESNSLAPVPSQMTDPVFEETDVNNQVDDVVCIAVKEEPEDDTEEGVSQSHHDDHSTTTSETEVWSHSGVPQQLDSHQNATAYSQDESVKDSEQQLFLGGKLWLLVP</sequence>
<feature type="compositionally biased region" description="Basic and acidic residues" evidence="1">
    <location>
        <begin position="228"/>
        <end position="253"/>
    </location>
</feature>
<dbReference type="EMBL" id="JAIZAY010000012">
    <property type="protein sequence ID" value="KAJ8032584.1"/>
    <property type="molecule type" value="Genomic_DNA"/>
</dbReference>
<dbReference type="AlphaFoldDB" id="A0A9Q1BU22"/>
<evidence type="ECO:0000313" key="4">
    <source>
        <dbReference type="Proteomes" id="UP001152320"/>
    </source>
</evidence>
<evidence type="ECO:0000256" key="1">
    <source>
        <dbReference type="SAM" id="MobiDB-lite"/>
    </source>
</evidence>
<feature type="region of interest" description="Disordered" evidence="1">
    <location>
        <begin position="289"/>
        <end position="346"/>
    </location>
</feature>
<dbReference type="Proteomes" id="UP001152320">
    <property type="component" value="Chromosome 12"/>
</dbReference>
<evidence type="ECO:0000259" key="2">
    <source>
        <dbReference type="Pfam" id="PF17800"/>
    </source>
</evidence>
<dbReference type="Gene3D" id="2.60.120.340">
    <property type="entry name" value="Nucleoplasmin core domain"/>
    <property type="match status" value="1"/>
</dbReference>
<dbReference type="Pfam" id="PF17800">
    <property type="entry name" value="NPL"/>
    <property type="match status" value="1"/>
</dbReference>